<dbReference type="EMBL" id="CM046105">
    <property type="protein sequence ID" value="KAI8434895.1"/>
    <property type="molecule type" value="Genomic_DNA"/>
</dbReference>
<organism evidence="1 2">
    <name type="scientific">Choristoneura fumiferana</name>
    <name type="common">Spruce budworm moth</name>
    <name type="synonym">Archips fumiferana</name>
    <dbReference type="NCBI Taxonomy" id="7141"/>
    <lineage>
        <taxon>Eukaryota</taxon>
        <taxon>Metazoa</taxon>
        <taxon>Ecdysozoa</taxon>
        <taxon>Arthropoda</taxon>
        <taxon>Hexapoda</taxon>
        <taxon>Insecta</taxon>
        <taxon>Pterygota</taxon>
        <taxon>Neoptera</taxon>
        <taxon>Endopterygota</taxon>
        <taxon>Lepidoptera</taxon>
        <taxon>Glossata</taxon>
        <taxon>Ditrysia</taxon>
        <taxon>Tortricoidea</taxon>
        <taxon>Tortricidae</taxon>
        <taxon>Tortricinae</taxon>
        <taxon>Choristoneura</taxon>
    </lineage>
</organism>
<comment type="caution">
    <text evidence="1">The sequence shown here is derived from an EMBL/GenBank/DDBJ whole genome shotgun (WGS) entry which is preliminary data.</text>
</comment>
<proteinExistence type="predicted"/>
<name>A0ACC0KF87_CHOFU</name>
<sequence length="1732" mass="191702">MYCSDPFSEETIQAGEELMSELSASRREKWCELVVDTDMTHNSKKAWSNLRKLTGDPPPAANPGQVSANQVASQLLLNGKPAGRLRRTHLESSCSRGGTGDLSKPFTLQEFDCAMESLKNGKAAGVDDLTVHLHSETSRWRSQKNGLPQGSVLAPTLFNIYTNDQPAPPNTQRFLYADDLALAAQSGTFGDVEGTLSAALETLSQYYEQNCLRPNPAKTQSCAFHLRNRDASRPLDVTWGGVRIEHCPHPRYLGITLDRTLTYKSHCANTQHKVISRNNLLRRLTSTNWGANAHTLRTTGLALSFSAGEYACPVWHRSAHAKLVTSALNDTCRMVTGCLRPTPLNQLYPLAGIAPPEIRREVACSIEKRKQEQDPRHPLKSFTEYPDKTHHRVAWFRLASSAEKLMYWARHSALPPSSLIVALQAALLDPALELFYPTLNNNIQDVLQFMKTRNSYRDSKQVLTCIKRSLPAIELHLSEPYLNEVADILLQKMKHMDLNNDDWSLVRSIALSLMAHDVTWIRAKFYKQLAELVKSVLVGDEMNQAENEKSLALLCDVSILTEICCHGLSSKIKEIETSASDIMLYLLRGRLVLSEGCWWRLLASMLPIFPLLQVYAAHETEIGQAICKSLEPDIAECMGVGVSETMMGLVRLLFVHCVAVKMEAAHGLCRLLDVLLNALRRVQPQNFNVDSNKSPLKNQQSTGLAQILDVLKQDIILDEHGSEYVTRPSMQPTLEPSLRRSTLQQLSVMVRQQDSHDTFLQCDGLKVIVTILRLSLMVDDYLAFPECAISCVSVLNSELDANRCQVPALPLSVVQRTSLPFNVNSYWSISPNAEHSTVDWRASIRLRWWCAWETAARVMKGAPGPPAPLALRPTARDLSLLQAAAPTHSATKALLALENATYTHLVKLSRECGDFGALPWQHMKRFLCAPPASPRDTALLISLLQFIIAYMDNVPKDDGAHAWIKSCFIGKDASIISLLSRERLFPQQTTQEDTEVTQLHIHIVKVLLRCVVLQETYDDFDSGRLESLVKILLACLERVDLRNFHMLEVTLVECLKLVTRTLSGCAAGGGRKGQACRLDAMLALLAMLQMAHEEQLPVQRWSEACEDVAGCVVLCAGAARAALRAAALRVAAHFARYAQLTPQLLQAIPSESLAQYALGILSSVREANAVRAAAAALLATLMLNVQKTETDFAMTDALITSNSFIFMLAGLETSSTTMSFCLYELAKHKEVQDLVRADILECMDRHGGLNYDSVCSMKLTSQVCMETLRLHPPTPFTTRLCTAPCVLSGTDLKLKPKDPVLLPLQCIQRDPRYFPDPEKFDPDRFKDGAHPPGFIAFGEGPRSCPGGRFAQLTVVAGLAAMLSKMEVEPCALTTPQIEYDPRSVLEREIIDKLQENNFLETCIEILVDFCNEKVSNNCFEPNIPPSILERRSELEVRAEKCGDVRIAPSAGVRARAPTAALVTAIADVLHNVAAFKRCPVPAWNEQGLYRLLFRCASWSNSGSDNCRVRAAACRALVAAVPHRCVRAGLSATKDCLHNLLLTLTPVEDAFQDAGIFCLTQLAQSATDRKHPDKTKDESCIEYLDNLKSPYFGDDEGEACDKDSDCQPEYLVEELCKMLMQLFQDMSQQGNLQEAGQTELLELLSGSLLTGDTAEIVAAARAVWALAANNHKAKLLLRSARMPAAVLSAQQRVQRSADPAAARAHQLLTYTLTVLQTTKITVPRPAVAVHQPL</sequence>
<gene>
    <name evidence="1" type="ORF">MSG28_003373</name>
</gene>
<protein>
    <submittedName>
        <fullName evidence="1">Uncharacterized protein</fullName>
    </submittedName>
</protein>
<evidence type="ECO:0000313" key="2">
    <source>
        <dbReference type="Proteomes" id="UP001064048"/>
    </source>
</evidence>
<evidence type="ECO:0000313" key="1">
    <source>
        <dbReference type="EMBL" id="KAI8434895.1"/>
    </source>
</evidence>
<dbReference type="Proteomes" id="UP001064048">
    <property type="component" value="Chromosome 5"/>
</dbReference>
<reference evidence="1 2" key="1">
    <citation type="journal article" date="2022" name="Genome Biol. Evol.">
        <title>The Spruce Budworm Genome: Reconstructing the Evolutionary History of Antifreeze Proteins.</title>
        <authorList>
            <person name="Beliveau C."/>
            <person name="Gagne P."/>
            <person name="Picq S."/>
            <person name="Vernygora O."/>
            <person name="Keeling C.I."/>
            <person name="Pinkney K."/>
            <person name="Doucet D."/>
            <person name="Wen F."/>
            <person name="Johnston J.S."/>
            <person name="Maaroufi H."/>
            <person name="Boyle B."/>
            <person name="Laroche J."/>
            <person name="Dewar K."/>
            <person name="Juretic N."/>
            <person name="Blackburn G."/>
            <person name="Nisole A."/>
            <person name="Brunet B."/>
            <person name="Brandao M."/>
            <person name="Lumley L."/>
            <person name="Duan J."/>
            <person name="Quan G."/>
            <person name="Lucarotti C.J."/>
            <person name="Roe A.D."/>
            <person name="Sperling F.A.H."/>
            <person name="Levesque R.C."/>
            <person name="Cusson M."/>
        </authorList>
    </citation>
    <scope>NUCLEOTIDE SEQUENCE [LARGE SCALE GENOMIC DNA]</scope>
    <source>
        <strain evidence="1">Glfc:IPQL:Cfum</strain>
    </source>
</reference>
<keyword evidence="2" id="KW-1185">Reference proteome</keyword>
<accession>A0ACC0KF87</accession>